<comment type="caution">
    <text evidence="3">The sequence shown here is derived from an EMBL/GenBank/DDBJ whole genome shotgun (WGS) entry which is preliminary data.</text>
</comment>
<feature type="region of interest" description="Disordered" evidence="1">
    <location>
        <begin position="104"/>
        <end position="145"/>
    </location>
</feature>
<feature type="signal peptide" evidence="2">
    <location>
        <begin position="1"/>
        <end position="19"/>
    </location>
</feature>
<evidence type="ECO:0000313" key="3">
    <source>
        <dbReference type="EMBL" id="MXV18603.1"/>
    </source>
</evidence>
<feature type="compositionally biased region" description="Low complexity" evidence="1">
    <location>
        <begin position="111"/>
        <end position="139"/>
    </location>
</feature>
<evidence type="ECO:0000256" key="2">
    <source>
        <dbReference type="SAM" id="SignalP"/>
    </source>
</evidence>
<evidence type="ECO:0000313" key="4">
    <source>
        <dbReference type="Proteomes" id="UP000430519"/>
    </source>
</evidence>
<sequence>MTKKINTPLLLAGVAVAVAAVAGAAVLMRPDPLAGYGTELGTPGNPIPNPSGFWDLTPDFGVHNTLVSGYGSFWDRWVNSIAPGMPLAPRPGGLYGERFSDRYTYDTPADTGTTPTTSSGFTPSGNGTSSGSFGSSVSGLYGRGN</sequence>
<reference evidence="3 4" key="1">
    <citation type="submission" date="2019-11" db="EMBL/GenBank/DDBJ databases">
        <title>Genome sequence of Deinococcus xianganensis Y35, AI-2 producing algicidal bacterium, isolated from lake water.</title>
        <authorList>
            <person name="Li Y."/>
        </authorList>
    </citation>
    <scope>NUCLEOTIDE SEQUENCE [LARGE SCALE GENOMIC DNA]</scope>
    <source>
        <strain evidence="3 4">Y35</strain>
    </source>
</reference>
<name>A0A6I4YN45_9DEIO</name>
<gene>
    <name evidence="3" type="ORF">GLX28_02995</name>
</gene>
<keyword evidence="2" id="KW-0732">Signal</keyword>
<dbReference type="AlphaFoldDB" id="A0A6I4YN45"/>
<accession>A0A6I4YN45</accession>
<keyword evidence="4" id="KW-1185">Reference proteome</keyword>
<proteinExistence type="predicted"/>
<organism evidence="3 4">
    <name type="scientific">Deinococcus xianganensis</name>
    <dbReference type="NCBI Taxonomy" id="1507289"/>
    <lineage>
        <taxon>Bacteria</taxon>
        <taxon>Thermotogati</taxon>
        <taxon>Deinococcota</taxon>
        <taxon>Deinococci</taxon>
        <taxon>Deinococcales</taxon>
        <taxon>Deinococcaceae</taxon>
        <taxon>Deinococcus</taxon>
    </lineage>
</organism>
<dbReference type="EMBL" id="WVHK01000006">
    <property type="protein sequence ID" value="MXV18603.1"/>
    <property type="molecule type" value="Genomic_DNA"/>
</dbReference>
<feature type="chain" id="PRO_5026087427" evidence="2">
    <location>
        <begin position="20"/>
        <end position="145"/>
    </location>
</feature>
<dbReference type="RefSeq" id="WP_160976604.1">
    <property type="nucleotide sequence ID" value="NZ_WVHK01000006.1"/>
</dbReference>
<protein>
    <submittedName>
        <fullName evidence="3">Uncharacterized protein</fullName>
    </submittedName>
</protein>
<dbReference type="Proteomes" id="UP000430519">
    <property type="component" value="Unassembled WGS sequence"/>
</dbReference>
<evidence type="ECO:0000256" key="1">
    <source>
        <dbReference type="SAM" id="MobiDB-lite"/>
    </source>
</evidence>